<evidence type="ECO:0000313" key="1">
    <source>
        <dbReference type="EMBL" id="MBP1992665.1"/>
    </source>
</evidence>
<name>A0ABS4J022_9BACL</name>
<dbReference type="EMBL" id="JAGGLB010000014">
    <property type="protein sequence ID" value="MBP1992665.1"/>
    <property type="molecule type" value="Genomic_DNA"/>
</dbReference>
<protein>
    <submittedName>
        <fullName evidence="1">Uncharacterized protein</fullName>
    </submittedName>
</protein>
<proteinExistence type="predicted"/>
<dbReference type="Proteomes" id="UP001519287">
    <property type="component" value="Unassembled WGS sequence"/>
</dbReference>
<evidence type="ECO:0000313" key="2">
    <source>
        <dbReference type="Proteomes" id="UP001519287"/>
    </source>
</evidence>
<reference evidence="1 2" key="1">
    <citation type="submission" date="2021-03" db="EMBL/GenBank/DDBJ databases">
        <title>Genomic Encyclopedia of Type Strains, Phase IV (KMG-IV): sequencing the most valuable type-strain genomes for metagenomic binning, comparative biology and taxonomic classification.</title>
        <authorList>
            <person name="Goeker M."/>
        </authorList>
    </citation>
    <scope>NUCLEOTIDE SEQUENCE [LARGE SCALE GENOMIC DNA]</scope>
    <source>
        <strain evidence="1 2">DSM 26048</strain>
    </source>
</reference>
<gene>
    <name evidence="1" type="ORF">J2Z66_004274</name>
</gene>
<organism evidence="1 2">
    <name type="scientific">Paenibacillus eucommiae</name>
    <dbReference type="NCBI Taxonomy" id="1355755"/>
    <lineage>
        <taxon>Bacteria</taxon>
        <taxon>Bacillati</taxon>
        <taxon>Bacillota</taxon>
        <taxon>Bacilli</taxon>
        <taxon>Bacillales</taxon>
        <taxon>Paenibacillaceae</taxon>
        <taxon>Paenibacillus</taxon>
    </lineage>
</organism>
<keyword evidence="2" id="KW-1185">Reference proteome</keyword>
<accession>A0ABS4J022</accession>
<dbReference type="RefSeq" id="WP_209973851.1">
    <property type="nucleotide sequence ID" value="NZ_JAGGLB010000014.1"/>
</dbReference>
<comment type="caution">
    <text evidence="1">The sequence shown here is derived from an EMBL/GenBank/DDBJ whole genome shotgun (WGS) entry which is preliminary data.</text>
</comment>
<sequence length="168" mass="19239">MLVTMGQEEFDSLDYITLGWKCIEPTIMQIRGKNDTIKSEVYAQLTEGQRALLMFRVLHDHAYNSTAEYYCWISQLLTEPNTWKEVKAGFRYFGDDAMLQILEETEAFLSGRNQSDLQVSPQDLVDDPQLNETISMLYALFSGSAPASLKRVGAYIRSNPEQYVQFQA</sequence>